<dbReference type="AlphaFoldDB" id="A0A0K3CMM1"/>
<dbReference type="STRING" id="5286.A0A0K3CMM1"/>
<name>A0A0K3CMM1_RHOTO</name>
<dbReference type="GO" id="GO:0030170">
    <property type="term" value="F:pyridoxal phosphate binding"/>
    <property type="evidence" value="ECO:0007669"/>
    <property type="project" value="InterPro"/>
</dbReference>
<dbReference type="InterPro" id="IPR011037">
    <property type="entry name" value="Pyrv_Knase-like_insert_dom_sf"/>
</dbReference>
<dbReference type="Proteomes" id="UP000199069">
    <property type="component" value="Unassembled WGS sequence"/>
</dbReference>
<dbReference type="GO" id="GO:0003824">
    <property type="term" value="F:catalytic activity"/>
    <property type="evidence" value="ECO:0007669"/>
    <property type="project" value="InterPro"/>
</dbReference>
<dbReference type="SUPFAM" id="SSF141673">
    <property type="entry name" value="MOSC N-terminal domain-like"/>
    <property type="match status" value="1"/>
</dbReference>
<dbReference type="InterPro" id="IPR005302">
    <property type="entry name" value="MoCF_Sase_C"/>
</dbReference>
<accession>A0A0K3CMM1</accession>
<feature type="domain" description="MOSC" evidence="1">
    <location>
        <begin position="162"/>
        <end position="331"/>
    </location>
</feature>
<keyword evidence="3" id="KW-1185">Reference proteome</keyword>
<sequence>MLSWWKRTPQQGPRIQQLWGAHNNRLTSCRGTRLDESAYGEEGLEYDRQWMIVDAATHRFLTARTIPRMLLIHPSINRNTDSLDITVPSSSSTSTPSTFSVPLAHPATYLSDPKGDESLDHDYTVFGCEPQDGYSVGSPELIAALSEFMGRDVLLIRKGLTRRSVKEVPGVVHSEGLDPVLGFADFYAFQISSATSLNELTTRIPSLSTDPSFNQTRWSPSALSTQGGLEIARFRPNIVIEGLKEAWEEDGWKKVRFAEGEEVEVGMKCGRCQVPSYDPATGVRDKLLPDAVMKDRVVQPLSAPKVCFGVLASPLKKQGGRLKVGDAVTVLEAYPKSANGVWVRNEDRVN</sequence>
<dbReference type="SUPFAM" id="SSF50800">
    <property type="entry name" value="PK beta-barrel domain-like"/>
    <property type="match status" value="1"/>
</dbReference>
<gene>
    <name evidence="2" type="primary">FGENESH: predicted gene_12.249</name>
    <name evidence="2" type="ORF">BN2166_0060890</name>
</gene>
<dbReference type="Pfam" id="PF03476">
    <property type="entry name" value="MOSC_N"/>
    <property type="match status" value="1"/>
</dbReference>
<dbReference type="GO" id="GO:0030151">
    <property type="term" value="F:molybdenum ion binding"/>
    <property type="evidence" value="ECO:0007669"/>
    <property type="project" value="InterPro"/>
</dbReference>
<proteinExistence type="predicted"/>
<dbReference type="InterPro" id="IPR005303">
    <property type="entry name" value="MOCOS_middle"/>
</dbReference>
<dbReference type="EMBL" id="CWKI01000012">
    <property type="protein sequence ID" value="CTR10228.1"/>
    <property type="molecule type" value="Genomic_DNA"/>
</dbReference>
<dbReference type="PROSITE" id="PS51340">
    <property type="entry name" value="MOSC"/>
    <property type="match status" value="1"/>
</dbReference>
<dbReference type="Pfam" id="PF03473">
    <property type="entry name" value="MOSC"/>
    <property type="match status" value="1"/>
</dbReference>
<organism evidence="2 3">
    <name type="scientific">Rhodotorula toruloides</name>
    <name type="common">Yeast</name>
    <name type="synonym">Rhodosporidium toruloides</name>
    <dbReference type="NCBI Taxonomy" id="5286"/>
    <lineage>
        <taxon>Eukaryota</taxon>
        <taxon>Fungi</taxon>
        <taxon>Dikarya</taxon>
        <taxon>Basidiomycota</taxon>
        <taxon>Pucciniomycotina</taxon>
        <taxon>Microbotryomycetes</taxon>
        <taxon>Sporidiobolales</taxon>
        <taxon>Sporidiobolaceae</taxon>
        <taxon>Rhodotorula</taxon>
    </lineage>
</organism>
<reference evidence="2 3" key="1">
    <citation type="submission" date="2015-07" db="EMBL/GenBank/DDBJ databases">
        <authorList>
            <person name="Cajimat M.N.B."/>
            <person name="Milazzo M.L."/>
            <person name="Fulhorst C.F."/>
        </authorList>
    </citation>
    <scope>NUCLEOTIDE SEQUENCE [LARGE SCALE GENOMIC DNA]</scope>
    <source>
        <strain evidence="2">Single colony</strain>
    </source>
</reference>
<evidence type="ECO:0000313" key="2">
    <source>
        <dbReference type="EMBL" id="CTR10228.1"/>
    </source>
</evidence>
<dbReference type="OMA" id="ARQYPQM"/>
<evidence type="ECO:0000313" key="3">
    <source>
        <dbReference type="Proteomes" id="UP000199069"/>
    </source>
</evidence>
<protein>
    <submittedName>
        <fullName evidence="2">BY PROTMAP: gi|472586206|gb|EMS23734.1| MOSC domain containing protein [Rhodosporidium toruloides NP11] gi|647397708|emb|CDR40944.1| RHTO0S05e09406g1_1 [Rhodosporidium toruloides]</fullName>
    </submittedName>
</protein>
<evidence type="ECO:0000259" key="1">
    <source>
        <dbReference type="PROSITE" id="PS51340"/>
    </source>
</evidence>